<proteinExistence type="predicted"/>
<dbReference type="Pfam" id="PF18029">
    <property type="entry name" value="Glyoxalase_6"/>
    <property type="match status" value="1"/>
</dbReference>
<feature type="compositionally biased region" description="Low complexity" evidence="1">
    <location>
        <begin position="124"/>
        <end position="138"/>
    </location>
</feature>
<feature type="domain" description="Glyoxalase-like" evidence="2">
    <location>
        <begin position="30"/>
        <end position="101"/>
    </location>
</feature>
<gene>
    <name evidence="3" type="ORF">GA0070613_3941</name>
</gene>
<dbReference type="Gene3D" id="3.10.180.10">
    <property type="entry name" value="2,3-Dihydroxybiphenyl 1,2-Dioxygenase, domain 1"/>
    <property type="match status" value="1"/>
</dbReference>
<evidence type="ECO:0000313" key="3">
    <source>
        <dbReference type="EMBL" id="SCG65107.1"/>
    </source>
</evidence>
<keyword evidence="4" id="KW-1185">Reference proteome</keyword>
<reference evidence="4" key="1">
    <citation type="submission" date="2016-06" db="EMBL/GenBank/DDBJ databases">
        <authorList>
            <person name="Varghese N."/>
            <person name="Submissions Spin"/>
        </authorList>
    </citation>
    <scope>NUCLEOTIDE SEQUENCE [LARGE SCALE GENOMIC DNA]</scope>
    <source>
        <strain evidence="4">DSM 43819</strain>
    </source>
</reference>
<accession>A0A1C5J3C5</accession>
<evidence type="ECO:0000313" key="4">
    <source>
        <dbReference type="Proteomes" id="UP000198221"/>
    </source>
</evidence>
<organism evidence="3 4">
    <name type="scientific">Micromonospora inositola</name>
    <dbReference type="NCBI Taxonomy" id="47865"/>
    <lineage>
        <taxon>Bacteria</taxon>
        <taxon>Bacillati</taxon>
        <taxon>Actinomycetota</taxon>
        <taxon>Actinomycetes</taxon>
        <taxon>Micromonosporales</taxon>
        <taxon>Micromonosporaceae</taxon>
        <taxon>Micromonospora</taxon>
    </lineage>
</organism>
<dbReference type="EMBL" id="LT607754">
    <property type="protein sequence ID" value="SCG65107.1"/>
    <property type="molecule type" value="Genomic_DNA"/>
</dbReference>
<dbReference type="Proteomes" id="UP000198221">
    <property type="component" value="Chromosome I"/>
</dbReference>
<evidence type="ECO:0000259" key="2">
    <source>
        <dbReference type="Pfam" id="PF18029"/>
    </source>
</evidence>
<feature type="region of interest" description="Disordered" evidence="1">
    <location>
        <begin position="163"/>
        <end position="182"/>
    </location>
</feature>
<protein>
    <recommendedName>
        <fullName evidence="2">Glyoxalase-like domain-containing protein</fullName>
    </recommendedName>
</protein>
<name>A0A1C5J3C5_9ACTN</name>
<sequence length="182" mass="19754">MRRERQRPAWAGFRPTGRRDGRMIARFKDLCMDAVDAPVLAGFWARILDGEVVDTGDGDARVDVRPGGAGPEPSWVNQVPEPRTGKTPVHLDLRLADADPTSAPSRRVPPSERRRYPACPRWTSVSPSSAASASPSKSIRLRPTPDPSDRLVIAGTPLCRVAGWAGSSPTRRLSCRTPALSP</sequence>
<dbReference type="InterPro" id="IPR029068">
    <property type="entry name" value="Glyas_Bleomycin-R_OHBP_Dase"/>
</dbReference>
<evidence type="ECO:0000256" key="1">
    <source>
        <dbReference type="SAM" id="MobiDB-lite"/>
    </source>
</evidence>
<dbReference type="RefSeq" id="WP_408630952.1">
    <property type="nucleotide sequence ID" value="NZ_LT607754.1"/>
</dbReference>
<dbReference type="InterPro" id="IPR041581">
    <property type="entry name" value="Glyoxalase_6"/>
</dbReference>
<feature type="region of interest" description="Disordered" evidence="1">
    <location>
        <begin position="58"/>
        <end position="149"/>
    </location>
</feature>
<dbReference type="AlphaFoldDB" id="A0A1C5J3C5"/>